<evidence type="ECO:0000256" key="6">
    <source>
        <dbReference type="SAM" id="SignalP"/>
    </source>
</evidence>
<proteinExistence type="inferred from homology"/>
<gene>
    <name evidence="8" type="ORF">NU09_3014</name>
</gene>
<dbReference type="Gene3D" id="1.25.40.10">
    <property type="entry name" value="Tetratricopeptide repeat domain"/>
    <property type="match status" value="1"/>
</dbReference>
<dbReference type="GO" id="GO:0009279">
    <property type="term" value="C:cell outer membrane"/>
    <property type="evidence" value="ECO:0007669"/>
    <property type="project" value="UniProtKB-SubCell"/>
</dbReference>
<keyword evidence="9" id="KW-1185">Reference proteome</keyword>
<comment type="subcellular location">
    <subcellularLocation>
        <location evidence="1">Cell outer membrane</location>
    </subcellularLocation>
</comment>
<keyword evidence="4" id="KW-0472">Membrane</keyword>
<organism evidence="8 9">
    <name type="scientific">Flavobacterium beibuense</name>
    <dbReference type="NCBI Taxonomy" id="657326"/>
    <lineage>
        <taxon>Bacteria</taxon>
        <taxon>Pseudomonadati</taxon>
        <taxon>Bacteroidota</taxon>
        <taxon>Flavobacteriia</taxon>
        <taxon>Flavobacteriales</taxon>
        <taxon>Flavobacteriaceae</taxon>
        <taxon>Flavobacterium</taxon>
    </lineage>
</organism>
<evidence type="ECO:0000313" key="9">
    <source>
        <dbReference type="Proteomes" id="UP000289775"/>
    </source>
</evidence>
<dbReference type="Pfam" id="PF07980">
    <property type="entry name" value="SusD_RagB"/>
    <property type="match status" value="1"/>
</dbReference>
<comment type="similarity">
    <text evidence="2">Belongs to the SusD family.</text>
</comment>
<dbReference type="AlphaFoldDB" id="A0A444W5X1"/>
<evidence type="ECO:0000256" key="5">
    <source>
        <dbReference type="ARBA" id="ARBA00023237"/>
    </source>
</evidence>
<evidence type="ECO:0000256" key="3">
    <source>
        <dbReference type="ARBA" id="ARBA00022729"/>
    </source>
</evidence>
<dbReference type="CDD" id="cd08977">
    <property type="entry name" value="SusD"/>
    <property type="match status" value="1"/>
</dbReference>
<feature type="domain" description="RagB/SusD" evidence="7">
    <location>
        <begin position="380"/>
        <end position="533"/>
    </location>
</feature>
<dbReference type="Gene3D" id="1.25.40.390">
    <property type="match status" value="1"/>
</dbReference>
<dbReference type="RefSeq" id="WP_129752098.1">
    <property type="nucleotide sequence ID" value="NZ_JUIW01000011.1"/>
</dbReference>
<keyword evidence="5" id="KW-0998">Cell outer membrane</keyword>
<dbReference type="Gene3D" id="1.10.3780.10">
    <property type="entry name" value="SusD-like"/>
    <property type="match status" value="1"/>
</dbReference>
<sequence>MKKFTNILTLRALLLLLIASMGISCTDDLDVVPQDDDDFTAEKYYENPQAYRMFLAKLYGGLARAGIGEGDGGEDIGGIRNDFSPYLRSLFTMQELPSDEAVIAWQDGNLPSMNTHTWTSNNEFIYVMYSRTFYQISLANEFLRQSTDEKVSSRPVDPAIVADMQSYRAEARFLRALSYWHALDLFGKIPIVTENDPVGFFFPEQKSKQEVFDYIVDELNAIDADLKASQTNEYGRADRVAAKMLLANVLLNAEVYIGEDRYAEAAAAINDVLASSYQIAQVPYSYLFMADNDTNGAQNEFIFPVRFDGQYTTGGGTYYIIHAAILSSMNASDFGVNTGWKGLRTRREFVNKFDDISGATDNRAKFHTEGQTLDLTNISNEIYGYGITKWSNKKSNGENGSDPGLNFVDTDFPLFRLADAYLIYAELAVRGHGSLTQARDYVNVLRNRANAPTITEANLNLDFILDERARELYWECHRRTDLIRFGKFTGGSYLWQWKGDAINGSPISEHLKLFPIPSRAITANPSLQQNTGY</sequence>
<dbReference type="PROSITE" id="PS51257">
    <property type="entry name" value="PROKAR_LIPOPROTEIN"/>
    <property type="match status" value="1"/>
</dbReference>
<dbReference type="Proteomes" id="UP000289775">
    <property type="component" value="Unassembled WGS sequence"/>
</dbReference>
<dbReference type="InterPro" id="IPR011990">
    <property type="entry name" value="TPR-like_helical_dom_sf"/>
</dbReference>
<accession>A0A444W5X1</accession>
<dbReference type="InterPro" id="IPR012944">
    <property type="entry name" value="SusD_RagB_dom"/>
</dbReference>
<keyword evidence="3 6" id="KW-0732">Signal</keyword>
<name>A0A444W5X1_9FLAO</name>
<evidence type="ECO:0000256" key="1">
    <source>
        <dbReference type="ARBA" id="ARBA00004442"/>
    </source>
</evidence>
<protein>
    <submittedName>
        <fullName evidence="8">RagB/SusD domain-containing protein</fullName>
    </submittedName>
</protein>
<evidence type="ECO:0000256" key="2">
    <source>
        <dbReference type="ARBA" id="ARBA00006275"/>
    </source>
</evidence>
<dbReference type="EMBL" id="JUIW01000011">
    <property type="protein sequence ID" value="RYJ41271.1"/>
    <property type="molecule type" value="Genomic_DNA"/>
</dbReference>
<reference evidence="8 9" key="1">
    <citation type="submission" date="2014-12" db="EMBL/GenBank/DDBJ databases">
        <title>Genome sequence of Flavobacterium beibuense RSKm HC5.</title>
        <authorList>
            <person name="Kim J.F."/>
            <person name="Song J.Y."/>
            <person name="Kwak M.-J."/>
            <person name="Lee S.-W."/>
        </authorList>
    </citation>
    <scope>NUCLEOTIDE SEQUENCE [LARGE SCALE GENOMIC DNA]</scope>
    <source>
        <strain evidence="8 9">RSKm HC5</strain>
    </source>
</reference>
<dbReference type="SUPFAM" id="SSF48452">
    <property type="entry name" value="TPR-like"/>
    <property type="match status" value="1"/>
</dbReference>
<feature type="signal peptide" evidence="6">
    <location>
        <begin position="1"/>
        <end position="26"/>
    </location>
</feature>
<comment type="caution">
    <text evidence="8">The sequence shown here is derived from an EMBL/GenBank/DDBJ whole genome shotgun (WGS) entry which is preliminary data.</text>
</comment>
<dbReference type="OrthoDB" id="5694214at2"/>
<feature type="chain" id="PRO_5019168265" evidence="6">
    <location>
        <begin position="27"/>
        <end position="533"/>
    </location>
</feature>
<evidence type="ECO:0000256" key="4">
    <source>
        <dbReference type="ARBA" id="ARBA00023136"/>
    </source>
</evidence>
<evidence type="ECO:0000313" key="8">
    <source>
        <dbReference type="EMBL" id="RYJ41271.1"/>
    </source>
</evidence>
<evidence type="ECO:0000259" key="7">
    <source>
        <dbReference type="Pfam" id="PF07980"/>
    </source>
</evidence>